<dbReference type="SUPFAM" id="SSF81324">
    <property type="entry name" value="Voltage-gated potassium channels"/>
    <property type="match status" value="1"/>
</dbReference>
<feature type="transmembrane region" description="Helical" evidence="14">
    <location>
        <begin position="282"/>
        <end position="305"/>
    </location>
</feature>
<feature type="region of interest" description="Disordered" evidence="13">
    <location>
        <begin position="320"/>
        <end position="340"/>
    </location>
</feature>
<evidence type="ECO:0000256" key="3">
    <source>
        <dbReference type="ARBA" id="ARBA00022568"/>
    </source>
</evidence>
<proteinExistence type="predicted"/>
<evidence type="ECO:0000256" key="7">
    <source>
        <dbReference type="ARBA" id="ARBA00022882"/>
    </source>
</evidence>
<dbReference type="Gene3D" id="1.10.287.70">
    <property type="match status" value="1"/>
</dbReference>
<evidence type="ECO:0000256" key="2">
    <source>
        <dbReference type="ARBA" id="ARBA00022448"/>
    </source>
</evidence>
<sequence length="384" mass="42837">MSSESDEGEADAETGGGRAGRGFWYYQETVHKLYESSASQGLVAVIISLRFFILCVQREILPVQNYVFVGNSSDLVAGPNYQDLSPADIEAAHGLFRIADDAFNVVFLIELVINLYGNWGWDGQWWFASGWNMFDFIVVGLGTLDLLRIRLPGPFGMIRMLRAFRIFRLFGRVPALRKIIVSLLYAASGMFNGIILVLVVQCIYASLACDLFGDLYCGDRYSDFPDDLRFTSRGSCFGSEYYGNFLLSFYTMFQIITGESWSEAAVRPATHFYCNEGSLFECFGVCGFFISFICVTSIVLLNVFAVCLVDAYTEGAIDDDGTNGTQNMSNGTAKVETPPEDTDAALVEEVQQYRERALDSVRSLSGAVERMDKTFEIWSQRSAM</sequence>
<dbReference type="Pfam" id="PF00520">
    <property type="entry name" value="Ion_trans"/>
    <property type="match status" value="1"/>
</dbReference>
<evidence type="ECO:0000256" key="8">
    <source>
        <dbReference type="ARBA" id="ARBA00022989"/>
    </source>
</evidence>
<evidence type="ECO:0000259" key="15">
    <source>
        <dbReference type="Pfam" id="PF00520"/>
    </source>
</evidence>
<evidence type="ECO:0000256" key="10">
    <source>
        <dbReference type="ARBA" id="ARBA00023136"/>
    </source>
</evidence>
<dbReference type="InterPro" id="IPR005821">
    <property type="entry name" value="Ion_trans_dom"/>
</dbReference>
<dbReference type="Proteomes" id="UP001189429">
    <property type="component" value="Unassembled WGS sequence"/>
</dbReference>
<keyword evidence="9" id="KW-0406">Ion transport</keyword>
<name>A0ABN9WYB9_9DINO</name>
<evidence type="ECO:0000313" key="17">
    <source>
        <dbReference type="Proteomes" id="UP001189429"/>
    </source>
</evidence>
<dbReference type="PANTHER" id="PTHR45628:SF7">
    <property type="entry name" value="VOLTAGE-DEPENDENT CALCIUM CHANNEL TYPE A SUBUNIT ALPHA-1"/>
    <property type="match status" value="1"/>
</dbReference>
<reference evidence="16" key="1">
    <citation type="submission" date="2023-10" db="EMBL/GenBank/DDBJ databases">
        <authorList>
            <person name="Chen Y."/>
            <person name="Shah S."/>
            <person name="Dougan E. K."/>
            <person name="Thang M."/>
            <person name="Chan C."/>
        </authorList>
    </citation>
    <scope>NUCLEOTIDE SEQUENCE [LARGE SCALE GENOMIC DNA]</scope>
</reference>
<dbReference type="EMBL" id="CAUYUJ010019351">
    <property type="protein sequence ID" value="CAK0890431.1"/>
    <property type="molecule type" value="Genomic_DNA"/>
</dbReference>
<dbReference type="PANTHER" id="PTHR45628">
    <property type="entry name" value="VOLTAGE-DEPENDENT CALCIUM CHANNEL TYPE A SUBUNIT ALPHA-1"/>
    <property type="match status" value="1"/>
</dbReference>
<keyword evidence="3" id="KW-0109">Calcium transport</keyword>
<comment type="caution">
    <text evidence="16">The sequence shown here is derived from an EMBL/GenBank/DDBJ whole genome shotgun (WGS) entry which is preliminary data.</text>
</comment>
<evidence type="ECO:0000256" key="6">
    <source>
        <dbReference type="ARBA" id="ARBA00022837"/>
    </source>
</evidence>
<keyword evidence="12" id="KW-0407">Ion channel</keyword>
<organism evidence="16 17">
    <name type="scientific">Prorocentrum cordatum</name>
    <dbReference type="NCBI Taxonomy" id="2364126"/>
    <lineage>
        <taxon>Eukaryota</taxon>
        <taxon>Sar</taxon>
        <taxon>Alveolata</taxon>
        <taxon>Dinophyceae</taxon>
        <taxon>Prorocentrales</taxon>
        <taxon>Prorocentraceae</taxon>
        <taxon>Prorocentrum</taxon>
    </lineage>
</organism>
<accession>A0ABN9WYB9</accession>
<evidence type="ECO:0000256" key="14">
    <source>
        <dbReference type="SAM" id="Phobius"/>
    </source>
</evidence>
<keyword evidence="11" id="KW-0325">Glycoprotein</keyword>
<evidence type="ECO:0000256" key="11">
    <source>
        <dbReference type="ARBA" id="ARBA00023180"/>
    </source>
</evidence>
<keyword evidence="5 14" id="KW-0812">Transmembrane</keyword>
<feature type="compositionally biased region" description="Polar residues" evidence="13">
    <location>
        <begin position="322"/>
        <end position="332"/>
    </location>
</feature>
<feature type="transmembrane region" description="Helical" evidence="14">
    <location>
        <begin position="102"/>
        <end position="119"/>
    </location>
</feature>
<evidence type="ECO:0000256" key="4">
    <source>
        <dbReference type="ARBA" id="ARBA00022673"/>
    </source>
</evidence>
<keyword evidence="10 14" id="KW-0472">Membrane</keyword>
<evidence type="ECO:0000313" key="16">
    <source>
        <dbReference type="EMBL" id="CAK0890431.1"/>
    </source>
</evidence>
<gene>
    <name evidence="16" type="ORF">PCOR1329_LOCUS70676</name>
</gene>
<keyword evidence="6" id="KW-0106">Calcium</keyword>
<keyword evidence="7" id="KW-0851">Voltage-gated channel</keyword>
<feature type="transmembrane region" description="Helical" evidence="14">
    <location>
        <begin position="125"/>
        <end position="148"/>
    </location>
</feature>
<keyword evidence="17" id="KW-1185">Reference proteome</keyword>
<evidence type="ECO:0000256" key="13">
    <source>
        <dbReference type="SAM" id="MobiDB-lite"/>
    </source>
</evidence>
<dbReference type="InterPro" id="IPR050599">
    <property type="entry name" value="VDCC_alpha-1_subunit"/>
</dbReference>
<evidence type="ECO:0000256" key="9">
    <source>
        <dbReference type="ARBA" id="ARBA00023065"/>
    </source>
</evidence>
<protein>
    <recommendedName>
        <fullName evidence="15">Ion transport domain-containing protein</fullName>
    </recommendedName>
</protein>
<evidence type="ECO:0000256" key="1">
    <source>
        <dbReference type="ARBA" id="ARBA00004141"/>
    </source>
</evidence>
<evidence type="ECO:0000256" key="5">
    <source>
        <dbReference type="ARBA" id="ARBA00022692"/>
    </source>
</evidence>
<comment type="subcellular location">
    <subcellularLocation>
        <location evidence="1">Membrane</location>
        <topology evidence="1">Multi-pass membrane protein</topology>
    </subcellularLocation>
</comment>
<keyword evidence="2" id="KW-0813">Transport</keyword>
<evidence type="ECO:0000256" key="12">
    <source>
        <dbReference type="ARBA" id="ARBA00023303"/>
    </source>
</evidence>
<keyword evidence="8 14" id="KW-1133">Transmembrane helix</keyword>
<dbReference type="Gene3D" id="1.20.120.350">
    <property type="entry name" value="Voltage-gated potassium channels. Chain C"/>
    <property type="match status" value="1"/>
</dbReference>
<keyword evidence="4" id="KW-0107">Calcium channel</keyword>
<dbReference type="InterPro" id="IPR027359">
    <property type="entry name" value="Volt_channel_dom_sf"/>
</dbReference>
<feature type="domain" description="Ion transport" evidence="15">
    <location>
        <begin position="94"/>
        <end position="314"/>
    </location>
</feature>